<reference evidence="2" key="2">
    <citation type="submission" date="2020-06" db="EMBL/GenBank/DDBJ databases">
        <authorList>
            <person name="Sheffer M."/>
        </authorList>
    </citation>
    <scope>NUCLEOTIDE SEQUENCE</scope>
</reference>
<dbReference type="AlphaFoldDB" id="A0A8T0EZV1"/>
<evidence type="ECO:0000313" key="3">
    <source>
        <dbReference type="Proteomes" id="UP000807504"/>
    </source>
</evidence>
<evidence type="ECO:0000256" key="1">
    <source>
        <dbReference type="SAM" id="MobiDB-lite"/>
    </source>
</evidence>
<name>A0A8T0EZV1_ARGBR</name>
<keyword evidence="3" id="KW-1185">Reference proteome</keyword>
<accession>A0A8T0EZV1</accession>
<gene>
    <name evidence="2" type="ORF">HNY73_012492</name>
</gene>
<proteinExistence type="predicted"/>
<dbReference type="EMBL" id="JABXBU010001863">
    <property type="protein sequence ID" value="KAF8782168.1"/>
    <property type="molecule type" value="Genomic_DNA"/>
</dbReference>
<feature type="compositionally biased region" description="Basic and acidic residues" evidence="1">
    <location>
        <begin position="58"/>
        <end position="73"/>
    </location>
</feature>
<organism evidence="2 3">
    <name type="scientific">Argiope bruennichi</name>
    <name type="common">Wasp spider</name>
    <name type="synonym">Aranea bruennichi</name>
    <dbReference type="NCBI Taxonomy" id="94029"/>
    <lineage>
        <taxon>Eukaryota</taxon>
        <taxon>Metazoa</taxon>
        <taxon>Ecdysozoa</taxon>
        <taxon>Arthropoda</taxon>
        <taxon>Chelicerata</taxon>
        <taxon>Arachnida</taxon>
        <taxon>Araneae</taxon>
        <taxon>Araneomorphae</taxon>
        <taxon>Entelegynae</taxon>
        <taxon>Araneoidea</taxon>
        <taxon>Araneidae</taxon>
        <taxon>Argiope</taxon>
    </lineage>
</organism>
<protein>
    <submittedName>
        <fullName evidence="2">Uncharacterized protein</fullName>
    </submittedName>
</protein>
<reference evidence="2" key="1">
    <citation type="journal article" date="2020" name="bioRxiv">
        <title>Chromosome-level reference genome of the European wasp spider Argiope bruennichi: a resource for studies on range expansion and evolutionary adaptation.</title>
        <authorList>
            <person name="Sheffer M.M."/>
            <person name="Hoppe A."/>
            <person name="Krehenwinkel H."/>
            <person name="Uhl G."/>
            <person name="Kuss A.W."/>
            <person name="Jensen L."/>
            <person name="Jensen C."/>
            <person name="Gillespie R.G."/>
            <person name="Hoff K.J."/>
            <person name="Prost S."/>
        </authorList>
    </citation>
    <scope>NUCLEOTIDE SEQUENCE</scope>
</reference>
<evidence type="ECO:0000313" key="2">
    <source>
        <dbReference type="EMBL" id="KAF8782168.1"/>
    </source>
</evidence>
<dbReference type="Proteomes" id="UP000807504">
    <property type="component" value="Unassembled WGS sequence"/>
</dbReference>
<feature type="region of interest" description="Disordered" evidence="1">
    <location>
        <begin position="52"/>
        <end position="85"/>
    </location>
</feature>
<sequence length="85" mass="9731">MCFLSYVTLSFALASICYLFFQVPYEVLEGLIFKKQHGNIWGANPVSVSQTTLESNDEEKASNEEETKSEKSKVLFSRNEVPERF</sequence>
<comment type="caution">
    <text evidence="2">The sequence shown here is derived from an EMBL/GenBank/DDBJ whole genome shotgun (WGS) entry which is preliminary data.</text>
</comment>